<dbReference type="Gene3D" id="1.10.600.10">
    <property type="entry name" value="Farnesyl Diphosphate Synthase"/>
    <property type="match status" value="2"/>
</dbReference>
<keyword evidence="4" id="KW-0456">Lyase</keyword>
<dbReference type="InterPro" id="IPR008930">
    <property type="entry name" value="Terpenoid_cyclase/PrenylTrfase"/>
</dbReference>
<dbReference type="InterPro" id="IPR001906">
    <property type="entry name" value="Terpene_synth_N"/>
</dbReference>
<proteinExistence type="inferred from homology"/>
<dbReference type="SUPFAM" id="SSF48576">
    <property type="entry name" value="Terpenoid synthases"/>
    <property type="match status" value="2"/>
</dbReference>
<dbReference type="InterPro" id="IPR034741">
    <property type="entry name" value="Terpene_cyclase-like_1_C"/>
</dbReference>
<dbReference type="Gene3D" id="1.50.10.130">
    <property type="entry name" value="Terpene synthase, N-terminal domain"/>
    <property type="match status" value="2"/>
</dbReference>
<comment type="similarity">
    <text evidence="5">Belongs to the terpene synthase family. Tpsa subfamily.</text>
</comment>
<sequence length="991" mass="115656">MAQQSFSFSNMSEILEANTIQQVVICPPPNIPSNIWKDAHTFTSNVASDPISEFDQIYGKQIEEQKDEVKGMLIAAANDPVEKVNLIDSLCRLGVSYHFQAEIEVQLNHVFESQRNFGDDNYYDLYTVSLLFRVLRQHGYKMSCSNFNKFKNSDGKFNEILKNDAKGMLSLYEATHLRLHEEDILEEALAFSKAQLIKYLAENSCPRLAKQISNTLEYPLHKSMPRLEALKFISFYEQEESRNETLLLFAKLDFNRVQLLHQQELSHLSSWWKDLDMPSKLPYTRDRVTEAYLWTVMMYFEPCYSRARLMLCKITMMLSVVDDTYDSYGTLKDLQLFTDAIQRWDISALDDLPNYMKVIYSTLLNLFDELSNDLTEKERSYRISYTKDMLKEMLTAYFVEAQWSQQNYVPPFNEYYINAFISMGSFGYTASSFLGIGEEIAEKNSFEWLLSRPKILSAAYKIGRLKNDLSSHKEFDQTYGRQIEELKHEVKEMLVVAANDPAEKINLINLLCRLGVSYHFQAEIELQLNHIFESQHNLGCDNDYDLYTISVLFRVLRQHGYKISCGNFNKFKDSDGKFNEILTNDTKGMLSLYEASHLRLHGEEILEEALAFSKAHLIKSLADEKPSPHMAEQIISALELPLQKSIPRLEALKFISFYEQEESRSDTLLLFAKLDFNWLQLLHQQELSHISSWWKDLDLPSKLPYVRDRVIEAYFWAVMIYFEPYYSHARLMLTKMTMLLIVVDDTNDSYGTPEELQLLIDAIHRWDISALDDLPDYMKIVYSTLLNLFVEISNGLSEKERSYRVSYTKDKVKEMFTAYFVESQWSHQNYVPPFDEYYRNAFFSVGSFEYTTSSFLGMGEEIVEIDTFEWLLTTPKLLSASYELARLKNDLMSHKYGEKREHVVCSVECYMNDYGLSMEEITEKFNLIFENAWKDINQECLKPTPVSMEILLRIANLARLVEVTYKDGDGFTHPQHFKDMISTLFIDQIPI</sequence>
<comment type="cofactor">
    <cofactor evidence="1">
        <name>Mg(2+)</name>
        <dbReference type="ChEBI" id="CHEBI:18420"/>
    </cofactor>
</comment>
<dbReference type="Pfam" id="PF01397">
    <property type="entry name" value="Terpene_synth"/>
    <property type="match status" value="1"/>
</dbReference>
<dbReference type="InterPro" id="IPR050148">
    <property type="entry name" value="Terpene_synthase-like"/>
</dbReference>
<dbReference type="SFLD" id="SFLDG01014">
    <property type="entry name" value="Terpene_Cyclase_Like_1_N-term"/>
    <property type="match status" value="2"/>
</dbReference>
<dbReference type="InterPro" id="IPR005630">
    <property type="entry name" value="Terpene_synthase_metal-bd"/>
</dbReference>
<dbReference type="AlphaFoldDB" id="A0A5C7IFE5"/>
<dbReference type="GO" id="GO:0000287">
    <property type="term" value="F:magnesium ion binding"/>
    <property type="evidence" value="ECO:0007669"/>
    <property type="project" value="InterPro"/>
</dbReference>
<keyword evidence="2" id="KW-0479">Metal-binding</keyword>
<keyword evidence="3" id="KW-0460">Magnesium</keyword>
<dbReference type="InterPro" id="IPR044814">
    <property type="entry name" value="Terpene_cyclase_plant_C1"/>
</dbReference>
<evidence type="ECO:0000259" key="6">
    <source>
        <dbReference type="Pfam" id="PF01397"/>
    </source>
</evidence>
<dbReference type="FunFam" id="1.50.10.130:FF:000001">
    <property type="entry name" value="Isoprene synthase, chloroplastic"/>
    <property type="match status" value="2"/>
</dbReference>
<evidence type="ECO:0008006" key="10">
    <source>
        <dbReference type="Google" id="ProtNLM"/>
    </source>
</evidence>
<dbReference type="SFLD" id="SFLDS00005">
    <property type="entry name" value="Isoprenoid_Synthase_Type_I"/>
    <property type="match status" value="2"/>
</dbReference>
<evidence type="ECO:0000256" key="1">
    <source>
        <dbReference type="ARBA" id="ARBA00001946"/>
    </source>
</evidence>
<evidence type="ECO:0000259" key="7">
    <source>
        <dbReference type="Pfam" id="PF03936"/>
    </source>
</evidence>
<dbReference type="InterPro" id="IPR036965">
    <property type="entry name" value="Terpene_synth_N_sf"/>
</dbReference>
<evidence type="ECO:0000256" key="2">
    <source>
        <dbReference type="ARBA" id="ARBA00022723"/>
    </source>
</evidence>
<dbReference type="SFLD" id="SFLDG01019">
    <property type="entry name" value="Terpene_Cyclase_Like_1_C_Termi"/>
    <property type="match status" value="2"/>
</dbReference>
<dbReference type="SUPFAM" id="SSF48239">
    <property type="entry name" value="Terpenoid cyclases/Protein prenyltransferases"/>
    <property type="match status" value="2"/>
</dbReference>
<reference evidence="9" key="1">
    <citation type="journal article" date="2019" name="Gigascience">
        <title>De novo genome assembly of the endangered Acer yangbiense, a plant species with extremely small populations endemic to Yunnan Province, China.</title>
        <authorList>
            <person name="Yang J."/>
            <person name="Wariss H.M."/>
            <person name="Tao L."/>
            <person name="Zhang R."/>
            <person name="Yun Q."/>
            <person name="Hollingsworth P."/>
            <person name="Dao Z."/>
            <person name="Luo G."/>
            <person name="Guo H."/>
            <person name="Ma Y."/>
            <person name="Sun W."/>
        </authorList>
    </citation>
    <scope>NUCLEOTIDE SEQUENCE [LARGE SCALE GENOMIC DNA]</scope>
    <source>
        <strain evidence="9">cv. Malutang</strain>
    </source>
</reference>
<dbReference type="PANTHER" id="PTHR31225">
    <property type="entry name" value="OS04G0344100 PROTEIN-RELATED"/>
    <property type="match status" value="1"/>
</dbReference>
<comment type="caution">
    <text evidence="8">The sequence shown here is derived from an EMBL/GenBank/DDBJ whole genome shotgun (WGS) entry which is preliminary data.</text>
</comment>
<dbReference type="InterPro" id="IPR008949">
    <property type="entry name" value="Isoprenoid_synthase_dom_sf"/>
</dbReference>
<dbReference type="GO" id="GO:0016102">
    <property type="term" value="P:diterpenoid biosynthetic process"/>
    <property type="evidence" value="ECO:0007669"/>
    <property type="project" value="InterPro"/>
</dbReference>
<accession>A0A5C7IFE5</accession>
<feature type="domain" description="Terpene synthase N-terminal" evidence="6">
    <location>
        <begin position="36"/>
        <end position="216"/>
    </location>
</feature>
<dbReference type="FunFam" id="1.10.600.10:FF:000007">
    <property type="entry name" value="Isoprene synthase, chloroplastic"/>
    <property type="match status" value="1"/>
</dbReference>
<keyword evidence="9" id="KW-1185">Reference proteome</keyword>
<dbReference type="Proteomes" id="UP000323000">
    <property type="component" value="Chromosome 3"/>
</dbReference>
<organism evidence="8 9">
    <name type="scientific">Acer yangbiense</name>
    <dbReference type="NCBI Taxonomy" id="1000413"/>
    <lineage>
        <taxon>Eukaryota</taxon>
        <taxon>Viridiplantae</taxon>
        <taxon>Streptophyta</taxon>
        <taxon>Embryophyta</taxon>
        <taxon>Tracheophyta</taxon>
        <taxon>Spermatophyta</taxon>
        <taxon>Magnoliopsida</taxon>
        <taxon>eudicotyledons</taxon>
        <taxon>Gunneridae</taxon>
        <taxon>Pentapetalae</taxon>
        <taxon>rosids</taxon>
        <taxon>malvids</taxon>
        <taxon>Sapindales</taxon>
        <taxon>Sapindaceae</taxon>
        <taxon>Hippocastanoideae</taxon>
        <taxon>Acereae</taxon>
        <taxon>Acer</taxon>
    </lineage>
</organism>
<evidence type="ECO:0000313" key="9">
    <source>
        <dbReference type="Proteomes" id="UP000323000"/>
    </source>
</evidence>
<dbReference type="GO" id="GO:0010333">
    <property type="term" value="F:terpene synthase activity"/>
    <property type="evidence" value="ECO:0007669"/>
    <property type="project" value="InterPro"/>
</dbReference>
<dbReference type="CDD" id="cd00684">
    <property type="entry name" value="Terpene_cyclase_plant_C1"/>
    <property type="match status" value="2"/>
</dbReference>
<evidence type="ECO:0000256" key="3">
    <source>
        <dbReference type="ARBA" id="ARBA00022842"/>
    </source>
</evidence>
<dbReference type="Pfam" id="PF03936">
    <property type="entry name" value="Terpene_synth_C"/>
    <property type="match status" value="2"/>
</dbReference>
<protein>
    <recommendedName>
        <fullName evidence="10">(+)-delta-cadinene synthase</fullName>
    </recommendedName>
</protein>
<dbReference type="PANTHER" id="PTHR31225:SF93">
    <property type="entry name" value="ALPHA-HUMULENE_(-)-(E)-BETA-CARYOPHYLLENE SYNTHASE"/>
    <property type="match status" value="1"/>
</dbReference>
<evidence type="ECO:0000313" key="8">
    <source>
        <dbReference type="EMBL" id="TXG67692.1"/>
    </source>
</evidence>
<gene>
    <name evidence="8" type="ORF">EZV62_008967</name>
</gene>
<dbReference type="OrthoDB" id="1877784at2759"/>
<name>A0A5C7IFE5_9ROSI</name>
<feature type="domain" description="Terpene synthase metal-binding" evidence="7">
    <location>
        <begin position="695"/>
        <end position="935"/>
    </location>
</feature>
<feature type="domain" description="Terpene synthase metal-binding" evidence="7">
    <location>
        <begin position="273"/>
        <end position="479"/>
    </location>
</feature>
<evidence type="ECO:0000256" key="4">
    <source>
        <dbReference type="ARBA" id="ARBA00023239"/>
    </source>
</evidence>
<dbReference type="EMBL" id="VAHF01000003">
    <property type="protein sequence ID" value="TXG67692.1"/>
    <property type="molecule type" value="Genomic_DNA"/>
</dbReference>
<evidence type="ECO:0000256" key="5">
    <source>
        <dbReference type="ARBA" id="ARBA00038405"/>
    </source>
</evidence>